<keyword evidence="1" id="KW-0732">Signal</keyword>
<dbReference type="AlphaFoldDB" id="M4B720"/>
<name>M4B720_HYAAE</name>
<keyword evidence="5" id="KW-1185">Reference proteome</keyword>
<reference evidence="2" key="2">
    <citation type="journal article" date="2014" name="PLoS Pathog.">
        <title>Expression profiling during arabidopsis/downy mildew interaction reveals a highly-expressed effector that attenuates responses to salicylic acid.</title>
        <authorList>
            <person name="Asai S."/>
            <person name="Rallapalli G."/>
            <person name="Piquerez S.J.M."/>
            <person name="Caillaud M.C."/>
            <person name="Furzer O.J."/>
            <person name="Ishaque N."/>
            <person name="Wirthmueller L."/>
            <person name="Fabro G."/>
            <person name="Shirasu K."/>
            <person name="Jones J.D.G."/>
        </authorList>
    </citation>
    <scope>NUCLEOTIDE SEQUENCE</scope>
    <source>
        <strain evidence="2">Emoy2</strain>
    </source>
</reference>
<evidence type="ECO:0000313" key="5">
    <source>
        <dbReference type="Proteomes" id="UP000011713"/>
    </source>
</evidence>
<dbReference type="EnsemblProtists" id="HpaT802072">
    <property type="protein sequence ID" value="HpaP802072"/>
    <property type="gene ID" value="HpaG802072"/>
</dbReference>
<dbReference type="HOGENOM" id="CLU_2163255_0_0_1"/>
<dbReference type="VEuPathDB" id="FungiDB:HpaG802072"/>
<dbReference type="EMBL" id="AB922541">
    <property type="protein sequence ID" value="BAP69117.1"/>
    <property type="molecule type" value="mRNA"/>
</dbReference>
<proteinExistence type="evidence at transcript level"/>
<reference evidence="4" key="3">
    <citation type="submission" date="2015-06" db="UniProtKB">
        <authorList>
            <consortium name="EnsemblProtists"/>
        </authorList>
    </citation>
    <scope>IDENTIFICATION</scope>
    <source>
        <strain evidence="4">Emoy2</strain>
    </source>
</reference>
<dbReference type="EMBL" id="JH598637">
    <property type="status" value="NOT_ANNOTATED_CDS"/>
    <property type="molecule type" value="Genomic_DNA"/>
</dbReference>
<dbReference type="EMBL" id="AB922540">
    <property type="protein sequence ID" value="BAP69116.1"/>
    <property type="molecule type" value="mRNA"/>
</dbReference>
<evidence type="ECO:0000313" key="3">
    <source>
        <dbReference type="EMBL" id="BAP69117.1"/>
    </source>
</evidence>
<accession>M4B720</accession>
<sequence>MWRRIWHVLATLCQTRLWADRNDAVYQAATTDITSTMTSFWNACIRQLRAIAIREHRKRSSTIHGAMLFARIALLEHKPCGSPGVLEEVPGHPPEPPALPARLRLYQRSCT</sequence>
<dbReference type="Proteomes" id="UP000011713">
    <property type="component" value="Unassembled WGS sequence"/>
</dbReference>
<dbReference type="InParanoid" id="M4B720"/>
<reference evidence="5" key="1">
    <citation type="journal article" date="2010" name="Science">
        <title>Signatures of adaptation to obligate biotrophy in the Hyaloperonospora arabidopsidis genome.</title>
        <authorList>
            <person name="Baxter L."/>
            <person name="Tripathy S."/>
            <person name="Ishaque N."/>
            <person name="Boot N."/>
            <person name="Cabral A."/>
            <person name="Kemen E."/>
            <person name="Thines M."/>
            <person name="Ah-Fong A."/>
            <person name="Anderson R."/>
            <person name="Badejoko W."/>
            <person name="Bittner-Eddy P."/>
            <person name="Boore J.L."/>
            <person name="Chibucos M.C."/>
            <person name="Coates M."/>
            <person name="Dehal P."/>
            <person name="Delehaunty K."/>
            <person name="Dong S."/>
            <person name="Downton P."/>
            <person name="Dumas B."/>
            <person name="Fabro G."/>
            <person name="Fronick C."/>
            <person name="Fuerstenberg S.I."/>
            <person name="Fulton L."/>
            <person name="Gaulin E."/>
            <person name="Govers F."/>
            <person name="Hughes L."/>
            <person name="Humphray S."/>
            <person name="Jiang R.H."/>
            <person name="Judelson H."/>
            <person name="Kamoun S."/>
            <person name="Kyung K."/>
            <person name="Meijer H."/>
            <person name="Minx P."/>
            <person name="Morris P."/>
            <person name="Nelson J."/>
            <person name="Phuntumart V."/>
            <person name="Qutob D."/>
            <person name="Rehmany A."/>
            <person name="Rougon-Cardoso A."/>
            <person name="Ryden P."/>
            <person name="Torto-Alalibo T."/>
            <person name="Studholme D."/>
            <person name="Wang Y."/>
            <person name="Win J."/>
            <person name="Wood J."/>
            <person name="Clifton S.W."/>
            <person name="Rogers J."/>
            <person name="Van den Ackerveken G."/>
            <person name="Jones J.D."/>
            <person name="McDowell J.M."/>
            <person name="Beynon J."/>
            <person name="Tyler B.M."/>
        </authorList>
    </citation>
    <scope>NUCLEOTIDE SEQUENCE [LARGE SCALE GENOMIC DNA]</scope>
    <source>
        <strain evidence="5">Emoy2</strain>
    </source>
</reference>
<organism evidence="4 5">
    <name type="scientific">Hyaloperonospora arabidopsidis (strain Emoy2)</name>
    <name type="common">Downy mildew agent</name>
    <name type="synonym">Peronospora arabidopsidis</name>
    <dbReference type="NCBI Taxonomy" id="559515"/>
    <lineage>
        <taxon>Eukaryota</taxon>
        <taxon>Sar</taxon>
        <taxon>Stramenopiles</taxon>
        <taxon>Oomycota</taxon>
        <taxon>Peronosporomycetes</taxon>
        <taxon>Peronosporales</taxon>
        <taxon>Peronosporaceae</taxon>
        <taxon>Hyaloperonospora</taxon>
    </lineage>
</organism>
<evidence type="ECO:0000313" key="2">
    <source>
        <dbReference type="EMBL" id="BAP69116.1"/>
    </source>
</evidence>
<evidence type="ECO:0000313" key="4">
    <source>
        <dbReference type="EnsemblProtists" id="HpaP802072"/>
    </source>
</evidence>
<gene>
    <name evidence="3" type="primary">HaRxLL457b</name>
    <name evidence="2" type="synonym">HaRxLL457</name>
</gene>
<feature type="chain" id="PRO_5009704476" evidence="1">
    <location>
        <begin position="20"/>
        <end position="111"/>
    </location>
</feature>
<feature type="signal peptide" evidence="1">
    <location>
        <begin position="1"/>
        <end position="19"/>
    </location>
</feature>
<protein>
    <submittedName>
        <fullName evidence="2">RxLR effector candidate protein</fullName>
    </submittedName>
</protein>
<evidence type="ECO:0000256" key="1">
    <source>
        <dbReference type="SAM" id="SignalP"/>
    </source>
</evidence>